<dbReference type="Proteomes" id="UP001595455">
    <property type="component" value="Unassembled WGS sequence"/>
</dbReference>
<reference evidence="3" key="1">
    <citation type="journal article" date="2019" name="Int. J. Syst. Evol. Microbiol.">
        <title>The Global Catalogue of Microorganisms (GCM) 10K type strain sequencing project: providing services to taxonomists for standard genome sequencing and annotation.</title>
        <authorList>
            <consortium name="The Broad Institute Genomics Platform"/>
            <consortium name="The Broad Institute Genome Sequencing Center for Infectious Disease"/>
            <person name="Wu L."/>
            <person name="Ma J."/>
        </authorList>
    </citation>
    <scope>NUCLEOTIDE SEQUENCE [LARGE SCALE GENOMIC DNA]</scope>
    <source>
        <strain evidence="3">KCTC 62575</strain>
    </source>
</reference>
<accession>A0ABV7BDG3</accession>
<organism evidence="2 3">
    <name type="scientific">Acinetobacter sichuanensis</name>
    <dbReference type="NCBI Taxonomy" id="2136183"/>
    <lineage>
        <taxon>Bacteria</taxon>
        <taxon>Pseudomonadati</taxon>
        <taxon>Pseudomonadota</taxon>
        <taxon>Gammaproteobacteria</taxon>
        <taxon>Moraxellales</taxon>
        <taxon>Moraxellaceae</taxon>
        <taxon>Acinetobacter</taxon>
    </lineage>
</organism>
<evidence type="ECO:0000256" key="1">
    <source>
        <dbReference type="SAM" id="SignalP"/>
    </source>
</evidence>
<proteinExistence type="predicted"/>
<keyword evidence="3" id="KW-1185">Reference proteome</keyword>
<name>A0ABV7BDG3_9GAMM</name>
<feature type="signal peptide" evidence="1">
    <location>
        <begin position="1"/>
        <end position="20"/>
    </location>
</feature>
<comment type="caution">
    <text evidence="2">The sequence shown here is derived from an EMBL/GenBank/DDBJ whole genome shotgun (WGS) entry which is preliminary data.</text>
</comment>
<keyword evidence="1" id="KW-0732">Signal</keyword>
<evidence type="ECO:0000313" key="2">
    <source>
        <dbReference type="EMBL" id="MFC2994280.1"/>
    </source>
</evidence>
<dbReference type="EMBL" id="JBHRSF010000006">
    <property type="protein sequence ID" value="MFC2994280.1"/>
    <property type="molecule type" value="Genomic_DNA"/>
</dbReference>
<gene>
    <name evidence="2" type="ORF">ACFODO_03125</name>
</gene>
<dbReference type="RefSeq" id="WP_147305710.1">
    <property type="nucleotide sequence ID" value="NZ_JBHRSF010000006.1"/>
</dbReference>
<feature type="chain" id="PRO_5046673145" evidence="1">
    <location>
        <begin position="21"/>
        <end position="127"/>
    </location>
</feature>
<sequence length="127" mass="14392">MKRILIASLSLFLMSTATNALNDYKLIFESDYDDGPEEYPSIYVETRSLKKANGIVTATTLEKYSEDSYGYKIRLQINCKTKTAKFLHAVWAGSESGNDMTPDFIGDVIKITSEYNGPYSVYKHYCN</sequence>
<evidence type="ECO:0000313" key="3">
    <source>
        <dbReference type="Proteomes" id="UP001595455"/>
    </source>
</evidence>
<protein>
    <submittedName>
        <fullName evidence="2">Uncharacterized protein</fullName>
    </submittedName>
</protein>